<accession>A0ABQ9LFN1</accession>
<organism evidence="2 3">
    <name type="scientific">Hevea brasiliensis</name>
    <name type="common">Para rubber tree</name>
    <name type="synonym">Siphonia brasiliensis</name>
    <dbReference type="NCBI Taxonomy" id="3981"/>
    <lineage>
        <taxon>Eukaryota</taxon>
        <taxon>Viridiplantae</taxon>
        <taxon>Streptophyta</taxon>
        <taxon>Embryophyta</taxon>
        <taxon>Tracheophyta</taxon>
        <taxon>Spermatophyta</taxon>
        <taxon>Magnoliopsida</taxon>
        <taxon>eudicotyledons</taxon>
        <taxon>Gunneridae</taxon>
        <taxon>Pentapetalae</taxon>
        <taxon>rosids</taxon>
        <taxon>fabids</taxon>
        <taxon>Malpighiales</taxon>
        <taxon>Euphorbiaceae</taxon>
        <taxon>Crotonoideae</taxon>
        <taxon>Micrandreae</taxon>
        <taxon>Hevea</taxon>
    </lineage>
</organism>
<evidence type="ECO:0000256" key="1">
    <source>
        <dbReference type="SAM" id="MobiDB-lite"/>
    </source>
</evidence>
<proteinExistence type="predicted"/>
<feature type="compositionally biased region" description="Low complexity" evidence="1">
    <location>
        <begin position="20"/>
        <end position="47"/>
    </location>
</feature>
<evidence type="ECO:0000313" key="2">
    <source>
        <dbReference type="EMBL" id="KAJ9166123.1"/>
    </source>
</evidence>
<reference evidence="2 3" key="1">
    <citation type="journal article" date="2023" name="Plant Biotechnol. J.">
        <title>Chromosome-level wild Hevea brasiliensis genome provides new tools for genomic-assisted breeding and valuable loci to elevate rubber yield.</title>
        <authorList>
            <person name="Cheng H."/>
            <person name="Song X."/>
            <person name="Hu Y."/>
            <person name="Wu T."/>
            <person name="Yang Q."/>
            <person name="An Z."/>
            <person name="Feng S."/>
            <person name="Deng Z."/>
            <person name="Wu W."/>
            <person name="Zeng X."/>
            <person name="Tu M."/>
            <person name="Wang X."/>
            <person name="Huang H."/>
        </authorList>
    </citation>
    <scope>NUCLEOTIDE SEQUENCE [LARGE SCALE GENOMIC DNA]</scope>
    <source>
        <strain evidence="2">MT/VB/25A 57/8</strain>
    </source>
</reference>
<dbReference type="EMBL" id="JARPOI010000012">
    <property type="protein sequence ID" value="KAJ9166123.1"/>
    <property type="molecule type" value="Genomic_DNA"/>
</dbReference>
<evidence type="ECO:0000313" key="3">
    <source>
        <dbReference type="Proteomes" id="UP001174677"/>
    </source>
</evidence>
<comment type="caution">
    <text evidence="2">The sequence shown here is derived from an EMBL/GenBank/DDBJ whole genome shotgun (WGS) entry which is preliminary data.</text>
</comment>
<protein>
    <submittedName>
        <fullName evidence="2">Uncharacterized protein</fullName>
    </submittedName>
</protein>
<name>A0ABQ9LFN1_HEVBR</name>
<gene>
    <name evidence="2" type="ORF">P3X46_020913</name>
</gene>
<sequence>MQQAVVKDNLSVDSMCSLDSNFSSSSTTTSSSTATTSSSSSTWSRSSAKLACPRRTMKRTGLRAVKIAPDGGNSPKKDVPVKRCDWITPQSGKSYVNCALTKQFTIFTCEVELGTGF</sequence>
<dbReference type="Proteomes" id="UP001174677">
    <property type="component" value="Chromosome 12"/>
</dbReference>
<feature type="region of interest" description="Disordered" evidence="1">
    <location>
        <begin position="20"/>
        <end position="50"/>
    </location>
</feature>
<keyword evidence="3" id="KW-1185">Reference proteome</keyword>